<dbReference type="EMBL" id="CP093442">
    <property type="protein sequence ID" value="UOF02789.1"/>
    <property type="molecule type" value="Genomic_DNA"/>
</dbReference>
<sequence length="82" mass="9191">MATSTHYRVCHRCHTVNSAESQLVTTCECCGKHLAPFYFFDESKALGLQTTDLYSSVKAATESKLPLKEYPPIVGLTVYWES</sequence>
<protein>
    <recommendedName>
        <fullName evidence="3">Threonine synthase</fullName>
    </recommendedName>
</protein>
<proteinExistence type="predicted"/>
<evidence type="ECO:0008006" key="3">
    <source>
        <dbReference type="Google" id="ProtNLM"/>
    </source>
</evidence>
<evidence type="ECO:0000313" key="2">
    <source>
        <dbReference type="Proteomes" id="UP000830116"/>
    </source>
</evidence>
<gene>
    <name evidence="1" type="ORF">MNR06_07470</name>
</gene>
<keyword evidence="2" id="KW-1185">Reference proteome</keyword>
<dbReference type="Proteomes" id="UP000830116">
    <property type="component" value="Chromosome"/>
</dbReference>
<reference evidence="1" key="1">
    <citation type="submission" date="2022-03" db="EMBL/GenBank/DDBJ databases">
        <title>Genome Identification and Characterization of new species Bdellovibrio reynosense LBG001 sp. nov. from a Mexico soil sample.</title>
        <authorList>
            <person name="Camilli A."/>
            <person name="Ajao Y."/>
            <person name="Guo X."/>
        </authorList>
    </citation>
    <scope>NUCLEOTIDE SEQUENCE</scope>
    <source>
        <strain evidence="1">LBG001</strain>
    </source>
</reference>
<name>A0ABY4CE97_9BACT</name>
<accession>A0ABY4CE97</accession>
<dbReference type="RefSeq" id="WP_243540598.1">
    <property type="nucleotide sequence ID" value="NZ_CP093442.1"/>
</dbReference>
<organism evidence="1 2">
    <name type="scientific">Bdellovibrio reynosensis</name>
    <dbReference type="NCBI Taxonomy" id="2835041"/>
    <lineage>
        <taxon>Bacteria</taxon>
        <taxon>Pseudomonadati</taxon>
        <taxon>Bdellovibrionota</taxon>
        <taxon>Bdellovibrionia</taxon>
        <taxon>Bdellovibrionales</taxon>
        <taxon>Pseudobdellovibrionaceae</taxon>
        <taxon>Bdellovibrio</taxon>
    </lineage>
</organism>
<evidence type="ECO:0000313" key="1">
    <source>
        <dbReference type="EMBL" id="UOF02789.1"/>
    </source>
</evidence>